<dbReference type="InterPro" id="IPR029058">
    <property type="entry name" value="AB_hydrolase_fold"/>
</dbReference>
<dbReference type="SMART" id="SM00823">
    <property type="entry name" value="PKS_PP"/>
    <property type="match status" value="1"/>
</dbReference>
<dbReference type="InterPro" id="IPR010060">
    <property type="entry name" value="NRPS_synth"/>
</dbReference>
<dbReference type="InterPro" id="IPR020806">
    <property type="entry name" value="PKS_PP-bd"/>
</dbReference>
<comment type="caution">
    <text evidence="7">The sequence shown here is derived from an EMBL/GenBank/DDBJ whole genome shotgun (WGS) entry which is preliminary data.</text>
</comment>
<dbReference type="EMBL" id="JBHFNT010000008">
    <property type="protein sequence ID" value="MFB2833040.1"/>
    <property type="molecule type" value="Genomic_DNA"/>
</dbReference>
<dbReference type="InterPro" id="IPR025110">
    <property type="entry name" value="AMP-bd_C"/>
</dbReference>
<gene>
    <name evidence="7" type="ORF">ACE1CA_00745</name>
</gene>
<dbReference type="InterPro" id="IPR023213">
    <property type="entry name" value="CAT-like_dom_sf"/>
</dbReference>
<proteinExistence type="predicted"/>
<keyword evidence="2" id="KW-0596">Phosphopantetheine</keyword>
<dbReference type="NCBIfam" id="TIGR01733">
    <property type="entry name" value="AA-adenyl-dom"/>
    <property type="match status" value="1"/>
</dbReference>
<dbReference type="PROSITE" id="PS00455">
    <property type="entry name" value="AMP_BINDING"/>
    <property type="match status" value="1"/>
</dbReference>
<keyword evidence="8" id="KW-1185">Reference proteome</keyword>
<dbReference type="SUPFAM" id="SSF47336">
    <property type="entry name" value="ACP-like"/>
    <property type="match status" value="1"/>
</dbReference>
<dbReference type="Pfam" id="PF13193">
    <property type="entry name" value="AMP-binding_C"/>
    <property type="match status" value="1"/>
</dbReference>
<dbReference type="SUPFAM" id="SSF52777">
    <property type="entry name" value="CoA-dependent acyltransferases"/>
    <property type="match status" value="3"/>
</dbReference>
<name>A0ABV4WD82_9CYAN</name>
<keyword evidence="3" id="KW-0597">Phosphoprotein</keyword>
<sequence length="1407" mass="159485">QPIQLPPKTTSFQNWAQQLTNYAQSEVLKSELSYWLRESYTSVSPIPVDYPQGENTIASAQNISVSLNEVETRSLLQDVPKAYSTQINDVLLTALVLVLSRWTNSNSVLFNLEGHGREDIIEEVDLSRTVGWFTSIFPVVVELEESENLGRVLKSVKEQLRKIPNKGIGYGILRYLSSRDIQSQIKNLKEAEISFNYLGQFSQLFDRSSLLQLANESSGNYSSWQNVRSHLLDINAIITEERLHIDWIYSSNVHNSSTVEQIAQEFIALLRELISHCLSPENGGYTPSDFPLAKLSQIELDRVLATWAKEAGQQTTNWQNIEDIYPLSPMQQGMLFESFYAPETGVYFQQITFSITGNLNVSAFEQAWQQIVAQHSIFRTAFLWESLHQPLQVVWRQVNINVATYDWRNLSANEQQQQLEIFLESDRQLGFSFLPAPLMRLYLIQTQENTYQFVWSFHHILLDGWSLPLVLKDLWDFYEVILTGKSLERQPSLNYRQYIAWLQQQDVAQSEAFWREKLASFSAPTPLMIDKPLSHRENGLASYGEQHIELSLSATTKANSFVREHQLTLSNLVQATWALLLSRYSQESDVVFGASVSGRPPVINGVESMVGLFINTLPMRVRFNENTKLLGLLKDLQAQLVESEQFAYSSLVEIQGFSDVPRGTSLFDTIVVFENYPIDSDLLEDNSNFSFSNFRAIEQTNYPLTVVVGLGEQLFLKASYDKNRFDDGSISRMLGHFVNLLQAIVANPETTPISHLPMLTPSEQQQLLVEWNDTQTDYSVDQSLHQLFEEQVEKTPNAIAIVLENQQLTYRELNDRSNQLAHYLRSFGVGADVLVGICVERSLEMIVGILGILKAGGAYVPLDPDYPTERLRFMLSDSQVSVLLTQQKFVKTLYTTSLPQHQAQIVCLDRDWETIAEHSNANPEKTATSDNLAYIIYTSGSTGQPKGVLVNHSNVVRLFAATNDRYHFNEQDVWTLFHSYAFDFSVWEIWGALLYGGKLVVVPYLVTREPESFYKLLVEEKVTVLNQTPSAFRQLIQAEESLATVGDLKLRLVIFGGEALEPKSLQPWFERHGDRQPQLVNMYGITETTVHVTYRPLTIADVNGTASVIGRPIPDLQVYVLDQHLQPVPIGVPGEMYVGGAGVTRGYLNRPDLTSEKFIANPFDNSKNEAVETLYTTSLPPLLYKTGDLARYLPSGELEYLGRIDNQVKIRGFRIELGEIESLLVKHPTVWESVVVVREETPGDKRLVAYVVPKGEASIQSEELRQFVANQLPAYMVPNTFVVLESLPLTSNGKVDRRALPTPNVKSEPSDKYVAPRTPVEEMLAQIWIELLKVERVGIHDNFFELGGHSLLATQLVLCIRDRFKVELPLRDLFNAATLAELAQTIANLPQQNSDQTTPRILPRKRQ</sequence>
<dbReference type="InterPro" id="IPR045851">
    <property type="entry name" value="AMP-bd_C_sf"/>
</dbReference>
<feature type="non-terminal residue" evidence="7">
    <location>
        <position position="1"/>
    </location>
</feature>
<evidence type="ECO:0000313" key="7">
    <source>
        <dbReference type="EMBL" id="MFB2833040.1"/>
    </source>
</evidence>
<dbReference type="InterPro" id="IPR009081">
    <property type="entry name" value="PP-bd_ACP"/>
</dbReference>
<evidence type="ECO:0000256" key="3">
    <source>
        <dbReference type="ARBA" id="ARBA00022553"/>
    </source>
</evidence>
<dbReference type="Gene3D" id="3.40.50.980">
    <property type="match status" value="2"/>
</dbReference>
<evidence type="ECO:0000256" key="1">
    <source>
        <dbReference type="ARBA" id="ARBA00001957"/>
    </source>
</evidence>
<reference evidence="7 8" key="1">
    <citation type="submission" date="2024-09" db="EMBL/GenBank/DDBJ databases">
        <title>Floridaenema gen nov. (Aerosakkonemataceae, Aerosakkonematales ord. nov., Cyanobacteria) from benthic tropical and subtropical fresh waters, with the description of four new species.</title>
        <authorList>
            <person name="Moretto J.A."/>
            <person name="Berthold D.E."/>
            <person name="Lefler F.W."/>
            <person name="Huang I.-S."/>
            <person name="Laughinghouse H. IV."/>
        </authorList>
    </citation>
    <scope>NUCLEOTIDE SEQUENCE [LARGE SCALE GENOMIC DNA]</scope>
    <source>
        <strain evidence="7 8">BLCC-F167</strain>
    </source>
</reference>
<dbReference type="Gene3D" id="2.30.38.10">
    <property type="entry name" value="Luciferase, Domain 3"/>
    <property type="match status" value="1"/>
</dbReference>
<dbReference type="NCBIfam" id="TIGR01720">
    <property type="entry name" value="NRPS-para261"/>
    <property type="match status" value="1"/>
</dbReference>
<dbReference type="Pfam" id="PF00668">
    <property type="entry name" value="Condensation"/>
    <property type="match status" value="2"/>
</dbReference>
<dbReference type="CDD" id="cd17643">
    <property type="entry name" value="A_NRPS_Cytc1-like"/>
    <property type="match status" value="1"/>
</dbReference>
<organism evidence="7 8">
    <name type="scientific">Floridaenema evergladense BLCC-F167</name>
    <dbReference type="NCBI Taxonomy" id="3153639"/>
    <lineage>
        <taxon>Bacteria</taxon>
        <taxon>Bacillati</taxon>
        <taxon>Cyanobacteriota</taxon>
        <taxon>Cyanophyceae</taxon>
        <taxon>Oscillatoriophycideae</taxon>
        <taxon>Aerosakkonematales</taxon>
        <taxon>Aerosakkonemataceae</taxon>
        <taxon>Floridanema</taxon>
        <taxon>Floridanema evergladense</taxon>
    </lineage>
</organism>
<dbReference type="InterPro" id="IPR000873">
    <property type="entry name" value="AMP-dep_synth/lig_dom"/>
</dbReference>
<dbReference type="InterPro" id="IPR036736">
    <property type="entry name" value="ACP-like_sf"/>
</dbReference>
<dbReference type="PROSITE" id="PS50075">
    <property type="entry name" value="CARRIER"/>
    <property type="match status" value="1"/>
</dbReference>
<dbReference type="Pfam" id="PF00550">
    <property type="entry name" value="PP-binding"/>
    <property type="match status" value="1"/>
</dbReference>
<dbReference type="InterPro" id="IPR010071">
    <property type="entry name" value="AA_adenyl_dom"/>
</dbReference>
<keyword evidence="4" id="KW-0677">Repeat</keyword>
<dbReference type="PANTHER" id="PTHR45527">
    <property type="entry name" value="NONRIBOSOMAL PEPTIDE SYNTHETASE"/>
    <property type="match status" value="1"/>
</dbReference>
<dbReference type="SUPFAM" id="SSF56801">
    <property type="entry name" value="Acetyl-CoA synthetase-like"/>
    <property type="match status" value="1"/>
</dbReference>
<dbReference type="InterPro" id="IPR020845">
    <property type="entry name" value="AMP-binding_CS"/>
</dbReference>
<feature type="domain" description="Carrier" evidence="6">
    <location>
        <begin position="1315"/>
        <end position="1390"/>
    </location>
</feature>
<keyword evidence="5" id="KW-0045">Antibiotic biosynthesis</keyword>
<dbReference type="Gene3D" id="3.30.559.30">
    <property type="entry name" value="Nonribosomal peptide synthetase, condensation domain"/>
    <property type="match status" value="2"/>
</dbReference>
<evidence type="ECO:0000313" key="8">
    <source>
        <dbReference type="Proteomes" id="UP001576780"/>
    </source>
</evidence>
<dbReference type="Gene3D" id="3.30.559.10">
    <property type="entry name" value="Chloramphenicol acetyltransferase-like domain"/>
    <property type="match status" value="1"/>
</dbReference>
<evidence type="ECO:0000259" key="6">
    <source>
        <dbReference type="PROSITE" id="PS50075"/>
    </source>
</evidence>
<dbReference type="RefSeq" id="WP_413275511.1">
    <property type="nucleotide sequence ID" value="NZ_JBHFNT010000008.1"/>
</dbReference>
<dbReference type="Pfam" id="PF00501">
    <property type="entry name" value="AMP-binding"/>
    <property type="match status" value="1"/>
</dbReference>
<protein>
    <submittedName>
        <fullName evidence="7">Amino acid adenylation domain-containing protein</fullName>
    </submittedName>
</protein>
<dbReference type="Gene3D" id="3.30.300.30">
    <property type="match status" value="1"/>
</dbReference>
<dbReference type="CDD" id="cd19543">
    <property type="entry name" value="DCL_NRPS"/>
    <property type="match status" value="1"/>
</dbReference>
<dbReference type="Proteomes" id="UP001576780">
    <property type="component" value="Unassembled WGS sequence"/>
</dbReference>
<dbReference type="InterPro" id="IPR001242">
    <property type="entry name" value="Condensation_dom"/>
</dbReference>
<evidence type="ECO:0000256" key="5">
    <source>
        <dbReference type="ARBA" id="ARBA00023194"/>
    </source>
</evidence>
<dbReference type="PANTHER" id="PTHR45527:SF14">
    <property type="entry name" value="PLIPASTATIN SYNTHASE SUBUNIT B"/>
    <property type="match status" value="1"/>
</dbReference>
<dbReference type="Gene3D" id="3.40.50.1820">
    <property type="entry name" value="alpha/beta hydrolase"/>
    <property type="match status" value="1"/>
</dbReference>
<evidence type="ECO:0000256" key="4">
    <source>
        <dbReference type="ARBA" id="ARBA00022737"/>
    </source>
</evidence>
<accession>A0ABV4WD82</accession>
<evidence type="ECO:0000256" key="2">
    <source>
        <dbReference type="ARBA" id="ARBA00022450"/>
    </source>
</evidence>
<comment type="cofactor">
    <cofactor evidence="1">
        <name>pantetheine 4'-phosphate</name>
        <dbReference type="ChEBI" id="CHEBI:47942"/>
    </cofactor>
</comment>